<dbReference type="Pfam" id="PF01841">
    <property type="entry name" value="Transglut_core"/>
    <property type="match status" value="1"/>
</dbReference>
<evidence type="ECO:0000259" key="4">
    <source>
        <dbReference type="Pfam" id="PF20148"/>
    </source>
</evidence>
<dbReference type="EMBL" id="CAADFH010000108">
    <property type="protein sequence ID" value="VFJ99942.1"/>
    <property type="molecule type" value="Genomic_DNA"/>
</dbReference>
<dbReference type="InterPro" id="IPR006530">
    <property type="entry name" value="YD"/>
</dbReference>
<feature type="domain" description="Transglutaminase-like" evidence="3">
    <location>
        <begin position="45"/>
        <end position="167"/>
    </location>
</feature>
<proteinExistence type="predicted"/>
<evidence type="ECO:0000256" key="2">
    <source>
        <dbReference type="SAM" id="SignalP"/>
    </source>
</evidence>
<evidence type="ECO:0000259" key="5">
    <source>
        <dbReference type="Pfam" id="PF25023"/>
    </source>
</evidence>
<reference evidence="6" key="1">
    <citation type="submission" date="2019-02" db="EMBL/GenBank/DDBJ databases">
        <authorList>
            <person name="Gruber-Vodicka R. H."/>
            <person name="Seah K. B. B."/>
        </authorList>
    </citation>
    <scope>NUCLEOTIDE SEQUENCE</scope>
    <source>
        <strain evidence="6">BECK_M6</strain>
    </source>
</reference>
<gene>
    <name evidence="6" type="ORF">BECKLFY1418A_GA0070994_11081</name>
</gene>
<dbReference type="NCBIfam" id="TIGR01643">
    <property type="entry name" value="YD_repeat_2x"/>
    <property type="match status" value="12"/>
</dbReference>
<feature type="domain" description="Teneurin-like YD-shell" evidence="5">
    <location>
        <begin position="1853"/>
        <end position="2158"/>
    </location>
</feature>
<dbReference type="Pfam" id="PF25023">
    <property type="entry name" value="TEN_YD-shell"/>
    <property type="match status" value="2"/>
</dbReference>
<evidence type="ECO:0000259" key="3">
    <source>
        <dbReference type="Pfam" id="PF01841"/>
    </source>
</evidence>
<dbReference type="Gene3D" id="3.10.620.30">
    <property type="match status" value="1"/>
</dbReference>
<evidence type="ECO:0000313" key="6">
    <source>
        <dbReference type="EMBL" id="VFJ99942.1"/>
    </source>
</evidence>
<protein>
    <submittedName>
        <fullName evidence="6">RHS repeat-associated core domain-containing protein</fullName>
    </submittedName>
</protein>
<dbReference type="InterPro" id="IPR050708">
    <property type="entry name" value="T6SS_VgrG/RHS"/>
</dbReference>
<dbReference type="InterPro" id="IPR031325">
    <property type="entry name" value="RHS_repeat"/>
</dbReference>
<dbReference type="PANTHER" id="PTHR32305:SF15">
    <property type="entry name" value="PROTEIN RHSA-RELATED"/>
    <property type="match status" value="1"/>
</dbReference>
<dbReference type="Pfam" id="PF20148">
    <property type="entry name" value="DUF6531"/>
    <property type="match status" value="1"/>
</dbReference>
<dbReference type="NCBIfam" id="TIGR03696">
    <property type="entry name" value="Rhs_assc_core"/>
    <property type="match status" value="1"/>
</dbReference>
<name>A0A450V562_9GAMM</name>
<feature type="domain" description="DUF6531" evidence="4">
    <location>
        <begin position="900"/>
        <end position="965"/>
    </location>
</feature>
<dbReference type="SUPFAM" id="SSF54001">
    <property type="entry name" value="Cysteine proteinases"/>
    <property type="match status" value="1"/>
</dbReference>
<dbReference type="SUPFAM" id="SSF69304">
    <property type="entry name" value="Tricorn protease N-terminal domain"/>
    <property type="match status" value="1"/>
</dbReference>
<dbReference type="InterPro" id="IPR002931">
    <property type="entry name" value="Transglutaminase-like"/>
</dbReference>
<dbReference type="InterPro" id="IPR022385">
    <property type="entry name" value="Rhs_assc_core"/>
</dbReference>
<sequence>MKHTLLPLSKALCNLIFLVLPLLVSPAWAGNLDESAEIEFSSPMAQPLKAKADELASVVEIYEYVRNGFEYALYHGSRSGAINTFLGQRGNDVDQASTLIAMLRSQGIPARYAVGIVQATSGDVMNWLGVRDLDLAVGILDDQGIQNVSKGADGTTVQFEHVWVRVSVAMDNYRGSGKALAIDCVATPDRCRWVDLAPSFKLRKYHNKNIDIYDAVPFDFDAYYNAVKNNDVSRMNKNPLEIHEEQILDYLRVNHPGKTLEDIADPGVIVREEHGILPMSLPFQVTGSVEYFDSVSSHDATSARFWKKMVGVELNFSDAHSFDMGSYSLVDLATKRLTLTYELGSPERLIARLDGVEAAVPLVMDNFTIDGTTVGVGYPFGMTIRMDGAPATQAGETDNTITAEYKNLLVGGYYLIGVGGDSSNWSQVHRAADRLLAANGQYPIIDDAGGTPYVDANADGAINTGEKPLLEHPDAMDALTGGLLFTAMNRYLAGFRDNIRRLDRLNHVVSPIEGFFGVASSVYEMEYLDDTAFSVMPGGLLIDMKGQALRGVWRIDMPAEYAARHFEIIGHSMSSLEHEVWQEITGFDAFSTVRGIQMALADNGAALSNPKKNATENTLPDTYVGFGFESHAPSPFVLHDRQVFSTNPVTWSHPENHQYMDLMKADVDSGTEPSRLMHWVYSYRTENSGPEGWIECVNNQEDLLKDFISSGYGGYYFYSPFQLCDGTTLSPHATVSQALSSVETHYFNTVIPNYIGQDYMDFFDKNKGFVPERYIYRHRDISADYHDATFVRDIRNNISLIVSDHWRQYFLPSRKTSGATHRFSVYLDKQYHSATDELFTQSFMITNESITAGGGYVDAVDALTQSLDTTGLLFNNEIFTDRNLNALANNDLVRTPSTVDPVSTVTGNMYHDETDITIRGRGLDYTFTRTYNSAPVKPDTPNTIDNQKPLGSSWTHSYNMRLIANNYGQYPNLDIDQAPENINGATSSITYVDERGGEINYLVDDRNGTWAVTPPQGYFDTLALDTPAAGRHTLTFGNGVQYIFDAQGADIKIPGTKARIEAIRDPFGNRLDLQYDANGRLIGIRDNLGITGRTGLTLAYDANGRITRIDDWTGRAWSYQYDAAGNLTAMTGPEGLASTSYTYHPGTHLIDTIGKPELRPDSNNGQPVTTTFSYYRNNKAFDYVDALGHAETLDYDLYRRRTRVTDPRGGVREYSYDNNGALLKLREPDGALLTFENTQEGLRYSKTDGIGHKTRYSYRADRSVGQLPSDTGGEISLEQDPLGASRKIDYGIYHQPTRVRDKNGNEQYITYHATSDDAMGALLGKRQHIEVTLDGAPVTLETWTWNANGTPRRRTQYLDAAGTRKRFTDYTFDASGLDLLEIRIGATGTSDVLVVDYTYDALGRRVTESATRRTSATDATPLRLTTTYEVDALDRVIKTTDPLGTITETVYDQNGKVRQEKVHYRVSDDPVSFETRIVATHAYDAADRRISTTDMDGNITRFRYDEAGNLIETTDANGHVTRHEVDAMGRRTATIDANGHRLETSYDLAGNVVEILDANGNATTFTYDALGRRISTTTPLGNRTLMGYDANGNVTHITDANAVAGSQPKNNQGTSVFEQYDEMNRLVRMVDAQNGETRYQYDLLGNLTAITDAEGRTTRFVYDDLGRLIETIDPLVETPSDKTVTLTHDEMGNVSTRTDREGQTTRYTYDLANRLVFTEYLADGSQESRHYDAYGNLVTLANDQVTYTYTYDNHNRLETKTDIRQSGAGSIGRTLRFDYDPVGNLIRKTDYQGEVTDFQYDSTNRLVALANRGYLQVGYHYDGAGRLLDRILSNGVKTRYAYDRDNRLIGLTNTTANDTVIHAQHFEYDRIGNITKVTDKNGQAVTYAYDSLYRLVGVDAVGEERDRNFTYDGVGNRLTQVTSTETLHYLHDAGNRLQEIRQGSATGPLVASYQYDDNGSRTGKRDGAGGLMQTYRYDPKRRVVQLIQGSGAIHGYAYDPNDYRIWRVTPQGVDHYLLQAEHLEAIYDGNNLIGAKYLRGVVVDEIVNGYEYPEAGNEKTRVNLSFHHDHNKSVVGLSAHEGSTLETIGYGAFGDIAATTGESRNRLRYTGREQDAETGLYYYRARYYDPEVGRFLTEDPLGFQAGVNFYRYVENNPINARDPSGMESLITDSGFAGLSTNPNASTRELLFAAGMTVAPVAPFAIKAAIPSVVAMAKSLSVPGVIAGTGGVVGHVATTEDVTVGSTVSSFAIGYAGGSFMGPTFSSFASKFITNPLTSGLVANTTNATAGSVISQLILGGSVDPMGTAISALSAVPSTLFLSEVAASGIATTTAHSIAGEAISTGYSIIGSRLASSLQRLGGNSASGGFALYPNKSNSNVMQTVYAK</sequence>
<feature type="signal peptide" evidence="2">
    <location>
        <begin position="1"/>
        <end position="29"/>
    </location>
</feature>
<dbReference type="PANTHER" id="PTHR32305">
    <property type="match status" value="1"/>
</dbReference>
<keyword evidence="2" id="KW-0732">Signal</keyword>
<evidence type="ECO:0000256" key="1">
    <source>
        <dbReference type="ARBA" id="ARBA00022737"/>
    </source>
</evidence>
<dbReference type="InterPro" id="IPR056823">
    <property type="entry name" value="TEN-like_YD-shell"/>
</dbReference>
<dbReference type="Gene3D" id="2.180.10.10">
    <property type="entry name" value="RHS repeat-associated core"/>
    <property type="match status" value="4"/>
</dbReference>
<dbReference type="InterPro" id="IPR038765">
    <property type="entry name" value="Papain-like_cys_pep_sf"/>
</dbReference>
<feature type="domain" description="Teneurin-like YD-shell" evidence="5">
    <location>
        <begin position="1684"/>
        <end position="1846"/>
    </location>
</feature>
<keyword evidence="1" id="KW-0677">Repeat</keyword>
<dbReference type="Pfam" id="PF05593">
    <property type="entry name" value="RHS_repeat"/>
    <property type="match status" value="5"/>
</dbReference>
<dbReference type="InterPro" id="IPR045351">
    <property type="entry name" value="DUF6531"/>
</dbReference>
<organism evidence="6">
    <name type="scientific">Candidatus Kentrum sp. LFY</name>
    <dbReference type="NCBI Taxonomy" id="2126342"/>
    <lineage>
        <taxon>Bacteria</taxon>
        <taxon>Pseudomonadati</taxon>
        <taxon>Pseudomonadota</taxon>
        <taxon>Gammaproteobacteria</taxon>
        <taxon>Candidatus Kentrum</taxon>
    </lineage>
</organism>
<feature type="chain" id="PRO_5019458084" evidence="2">
    <location>
        <begin position="30"/>
        <end position="2387"/>
    </location>
</feature>
<accession>A0A450V562</accession>